<dbReference type="InterPro" id="IPR007331">
    <property type="entry name" value="Htaa"/>
</dbReference>
<comment type="caution">
    <text evidence="2">The sequence shown here is derived from an EMBL/GenBank/DDBJ whole genome shotgun (WGS) entry which is preliminary data.</text>
</comment>
<protein>
    <recommendedName>
        <fullName evidence="1">Htaa domain-containing protein</fullName>
    </recommendedName>
</protein>
<sequence length="126" mass="13487">MTDALVWAVKTSFVDYVEALGEIEVIAPATREDDGAFRFPAAADRDGYRGSVAFRAHHGAMDVVFRDPRVTASELSVEYDDHGREQGRIVVADIADGNAVLAATGAVVFDFTYPIGTALAPIISGR</sequence>
<accession>A0ABN2IIU1</accession>
<proteinExistence type="predicted"/>
<evidence type="ECO:0000259" key="1">
    <source>
        <dbReference type="Pfam" id="PF04213"/>
    </source>
</evidence>
<reference evidence="2 3" key="1">
    <citation type="journal article" date="2019" name="Int. J. Syst. Evol. Microbiol.">
        <title>The Global Catalogue of Microorganisms (GCM) 10K type strain sequencing project: providing services to taxonomists for standard genome sequencing and annotation.</title>
        <authorList>
            <consortium name="The Broad Institute Genomics Platform"/>
            <consortium name="The Broad Institute Genome Sequencing Center for Infectious Disease"/>
            <person name="Wu L."/>
            <person name="Ma J."/>
        </authorList>
    </citation>
    <scope>NUCLEOTIDE SEQUENCE [LARGE SCALE GENOMIC DNA]</scope>
    <source>
        <strain evidence="2 3">JCM 15577</strain>
    </source>
</reference>
<name>A0ABN2IIU1_9MICO</name>
<evidence type="ECO:0000313" key="3">
    <source>
        <dbReference type="Proteomes" id="UP001501690"/>
    </source>
</evidence>
<dbReference type="EMBL" id="BAAAPL010000002">
    <property type="protein sequence ID" value="GAA1705882.1"/>
    <property type="molecule type" value="Genomic_DNA"/>
</dbReference>
<dbReference type="Proteomes" id="UP001501690">
    <property type="component" value="Unassembled WGS sequence"/>
</dbReference>
<dbReference type="Pfam" id="PF04213">
    <property type="entry name" value="HtaA"/>
    <property type="match status" value="1"/>
</dbReference>
<feature type="domain" description="Htaa" evidence="1">
    <location>
        <begin position="4"/>
        <end position="122"/>
    </location>
</feature>
<evidence type="ECO:0000313" key="2">
    <source>
        <dbReference type="EMBL" id="GAA1705882.1"/>
    </source>
</evidence>
<gene>
    <name evidence="2" type="ORF">GCM10009808_24820</name>
</gene>
<organism evidence="2 3">
    <name type="scientific">Microbacterium sediminicola</name>
    <dbReference type="NCBI Taxonomy" id="415210"/>
    <lineage>
        <taxon>Bacteria</taxon>
        <taxon>Bacillati</taxon>
        <taxon>Actinomycetota</taxon>
        <taxon>Actinomycetes</taxon>
        <taxon>Micrococcales</taxon>
        <taxon>Microbacteriaceae</taxon>
        <taxon>Microbacterium</taxon>
    </lineage>
</organism>
<dbReference type="RefSeq" id="WP_344073109.1">
    <property type="nucleotide sequence ID" value="NZ_BAAAPL010000002.1"/>
</dbReference>
<keyword evidence="3" id="KW-1185">Reference proteome</keyword>